<feature type="signal peptide" evidence="3">
    <location>
        <begin position="1"/>
        <end position="17"/>
    </location>
</feature>
<dbReference type="EMBL" id="JAQHRD010000010">
    <property type="protein sequence ID" value="KAJ6437862.1"/>
    <property type="molecule type" value="Genomic_DNA"/>
</dbReference>
<dbReference type="GO" id="GO:0008200">
    <property type="term" value="F:ion channel inhibitor activity"/>
    <property type="evidence" value="ECO:0007669"/>
    <property type="project" value="InterPro"/>
</dbReference>
<proteinExistence type="predicted"/>
<accession>A0AB34FFX3</accession>
<organism evidence="4 5">
    <name type="scientific">Purpureocillium lavendulum</name>
    <dbReference type="NCBI Taxonomy" id="1247861"/>
    <lineage>
        <taxon>Eukaryota</taxon>
        <taxon>Fungi</taxon>
        <taxon>Dikarya</taxon>
        <taxon>Ascomycota</taxon>
        <taxon>Pezizomycotina</taxon>
        <taxon>Sordariomycetes</taxon>
        <taxon>Hypocreomycetidae</taxon>
        <taxon>Hypocreales</taxon>
        <taxon>Ophiocordycipitaceae</taxon>
        <taxon>Purpureocillium</taxon>
    </lineage>
</organism>
<evidence type="ECO:0000256" key="1">
    <source>
        <dbReference type="ARBA" id="ARBA00004613"/>
    </source>
</evidence>
<reference evidence="4" key="1">
    <citation type="submission" date="2023-01" db="EMBL/GenBank/DDBJ databases">
        <title>The growth and conidiation of Purpureocillium lavendulum are regulated by nitrogen source and histone H3K14 acetylation.</title>
        <authorList>
            <person name="Tang P."/>
            <person name="Han J."/>
            <person name="Zhang C."/>
            <person name="Tang P."/>
            <person name="Qi F."/>
            <person name="Zhang K."/>
            <person name="Liang L."/>
        </authorList>
    </citation>
    <scope>NUCLEOTIDE SEQUENCE</scope>
    <source>
        <strain evidence="4">YMF1.00683</strain>
    </source>
</reference>
<keyword evidence="4" id="KW-0328">Glycosyltransferase</keyword>
<sequence length="120" mass="13045">MKFFATLLFVGMALAAAAPAPAPDAEDMVGKHDAATTRFRADASVPEQVEKRCHAKDQYCAANSICCSGTCIGAGGRFGGYCKFYHLMQRGNVHYIDISPLCKLSLIFPMFRNLDIHVAI</sequence>
<comment type="caution">
    <text evidence="4">The sequence shown here is derived from an EMBL/GenBank/DDBJ whole genome shotgun (WGS) entry which is preliminary data.</text>
</comment>
<protein>
    <submittedName>
        <fullName evidence="4">Subunit P of phosphatidylinositol N-acetylglucosaminyltransferase</fullName>
    </submittedName>
</protein>
<dbReference type="AlphaFoldDB" id="A0AB34FFX3"/>
<keyword evidence="4" id="KW-0808">Transferase</keyword>
<evidence type="ECO:0000256" key="3">
    <source>
        <dbReference type="SAM" id="SignalP"/>
    </source>
</evidence>
<dbReference type="GO" id="GO:0005576">
    <property type="term" value="C:extracellular region"/>
    <property type="evidence" value="ECO:0007669"/>
    <property type="project" value="UniProtKB-SubCell"/>
</dbReference>
<keyword evidence="2" id="KW-0964">Secreted</keyword>
<keyword evidence="3" id="KW-0732">Signal</keyword>
<keyword evidence="5" id="KW-1185">Reference proteome</keyword>
<dbReference type="GO" id="GO:0016757">
    <property type="term" value="F:glycosyltransferase activity"/>
    <property type="evidence" value="ECO:0007669"/>
    <property type="project" value="UniProtKB-KW"/>
</dbReference>
<name>A0AB34FFX3_9HYPO</name>
<evidence type="ECO:0000313" key="5">
    <source>
        <dbReference type="Proteomes" id="UP001163105"/>
    </source>
</evidence>
<evidence type="ECO:0000313" key="4">
    <source>
        <dbReference type="EMBL" id="KAJ6437862.1"/>
    </source>
</evidence>
<dbReference type="Pfam" id="PF02950">
    <property type="entry name" value="Conotoxin"/>
    <property type="match status" value="1"/>
</dbReference>
<evidence type="ECO:0000256" key="2">
    <source>
        <dbReference type="ARBA" id="ARBA00022525"/>
    </source>
</evidence>
<dbReference type="Proteomes" id="UP001163105">
    <property type="component" value="Unassembled WGS sequence"/>
</dbReference>
<feature type="chain" id="PRO_5044260998" evidence="3">
    <location>
        <begin position="18"/>
        <end position="120"/>
    </location>
</feature>
<gene>
    <name evidence="4" type="ORF">O9K51_09690</name>
</gene>
<dbReference type="InterPro" id="IPR004214">
    <property type="entry name" value="Conotoxin"/>
</dbReference>
<comment type="subcellular location">
    <subcellularLocation>
        <location evidence="1">Secreted</location>
    </subcellularLocation>
</comment>